<organism evidence="1 2">
    <name type="scientific">Monilinia fructigena</name>
    <dbReference type="NCBI Taxonomy" id="38457"/>
    <lineage>
        <taxon>Eukaryota</taxon>
        <taxon>Fungi</taxon>
        <taxon>Dikarya</taxon>
        <taxon>Ascomycota</taxon>
        <taxon>Pezizomycotina</taxon>
        <taxon>Leotiomycetes</taxon>
        <taxon>Helotiales</taxon>
        <taxon>Sclerotiniaceae</taxon>
        <taxon>Monilinia</taxon>
    </lineage>
</organism>
<protein>
    <submittedName>
        <fullName evidence="1">Uncharacterized protein</fullName>
    </submittedName>
</protein>
<accession>A0A395IZ71</accession>
<dbReference type="AlphaFoldDB" id="A0A395IZ71"/>
<dbReference type="EMBL" id="QKRW01000010">
    <property type="protein sequence ID" value="RAL65542.1"/>
    <property type="molecule type" value="Genomic_DNA"/>
</dbReference>
<dbReference type="Proteomes" id="UP000249056">
    <property type="component" value="Unassembled WGS sequence"/>
</dbReference>
<proteinExistence type="predicted"/>
<gene>
    <name evidence="1" type="ORF">DID88_001107</name>
</gene>
<evidence type="ECO:0000313" key="1">
    <source>
        <dbReference type="EMBL" id="RAL65542.1"/>
    </source>
</evidence>
<reference evidence="1 2" key="1">
    <citation type="submission" date="2018-06" db="EMBL/GenBank/DDBJ databases">
        <title>Genome Sequence of the Brown Rot Fungal Pathogen Monilinia fructigena.</title>
        <authorList>
            <person name="Landi L."/>
            <person name="De Miccolis Angelini R.M."/>
            <person name="Pollastro S."/>
            <person name="Abate D."/>
            <person name="Faretra F."/>
            <person name="Romanazzi G."/>
        </authorList>
    </citation>
    <scope>NUCLEOTIDE SEQUENCE [LARGE SCALE GENOMIC DNA]</scope>
    <source>
        <strain evidence="1 2">Mfrg269</strain>
    </source>
</reference>
<comment type="caution">
    <text evidence="1">The sequence shown here is derived from an EMBL/GenBank/DDBJ whole genome shotgun (WGS) entry which is preliminary data.</text>
</comment>
<keyword evidence="2" id="KW-1185">Reference proteome</keyword>
<evidence type="ECO:0000313" key="2">
    <source>
        <dbReference type="Proteomes" id="UP000249056"/>
    </source>
</evidence>
<sequence>MTQQRANILNEFYAGASGKADGFRYHKNASTLVKYFLIGKQLLVYYYRVVYSEDGFFTATQPDQKLPRDIIEPTSAQIRAMDAIMEALDMEDAEESELALKRAIRRLYLALICHSIGSVPFKSPVLSFLCHEESHDLWAGIVGRARKF</sequence>
<dbReference type="OrthoDB" id="3438035at2759"/>
<name>A0A395IZ71_9HELO</name>